<dbReference type="InterPro" id="IPR009386">
    <property type="entry name" value="ZapG-like"/>
</dbReference>
<dbReference type="Proteomes" id="UP000229329">
    <property type="component" value="Unassembled WGS sequence"/>
</dbReference>
<keyword evidence="5 15" id="KW-0812">Transmembrane</keyword>
<keyword evidence="4" id="KW-0132">Cell division</keyword>
<evidence type="ECO:0000256" key="8">
    <source>
        <dbReference type="ARBA" id="ARBA00023136"/>
    </source>
</evidence>
<protein>
    <recommendedName>
        <fullName evidence="11">Z-ring associated protein G</fullName>
    </recommendedName>
    <alternativeName>
        <fullName evidence="12">Cell division protein ZapG</fullName>
    </alternativeName>
</protein>
<comment type="subcellular location">
    <subcellularLocation>
        <location evidence="1">Cell inner membrane</location>
        <topology evidence="1">Single-pass membrane protein</topology>
    </subcellularLocation>
</comment>
<comment type="similarity">
    <text evidence="10">Belongs to the ZapG family.</text>
</comment>
<dbReference type="OrthoDB" id="6401511at2"/>
<evidence type="ECO:0000256" key="13">
    <source>
        <dbReference type="SAM" id="Coils"/>
    </source>
</evidence>
<evidence type="ECO:0000256" key="15">
    <source>
        <dbReference type="SAM" id="Phobius"/>
    </source>
</evidence>
<feature type="transmembrane region" description="Helical" evidence="15">
    <location>
        <begin position="6"/>
        <end position="27"/>
    </location>
</feature>
<keyword evidence="17" id="KW-1185">Reference proteome</keyword>
<feature type="coiled-coil region" evidence="13">
    <location>
        <begin position="37"/>
        <end position="75"/>
    </location>
</feature>
<comment type="caution">
    <text evidence="16">The sequence shown here is derived from an EMBL/GenBank/DDBJ whole genome shotgun (WGS) entry which is preliminary data.</text>
</comment>
<keyword evidence="8 15" id="KW-0472">Membrane</keyword>
<keyword evidence="6" id="KW-0133">Cell shape</keyword>
<evidence type="ECO:0000256" key="11">
    <source>
        <dbReference type="ARBA" id="ARBA00035703"/>
    </source>
</evidence>
<reference evidence="16 17" key="1">
    <citation type="submission" date="2017-11" db="EMBL/GenBank/DDBJ databases">
        <title>Reclassification of Bisgaard taxon 7 as Conservatibacter flavescens gen. nov., sp. nov.</title>
        <authorList>
            <person name="Christensen H."/>
        </authorList>
    </citation>
    <scope>NUCLEOTIDE SEQUENCE [LARGE SCALE GENOMIC DNA]</scope>
    <source>
        <strain evidence="16 17">7_4</strain>
    </source>
</reference>
<evidence type="ECO:0000256" key="9">
    <source>
        <dbReference type="ARBA" id="ARBA00023306"/>
    </source>
</evidence>
<evidence type="ECO:0000256" key="4">
    <source>
        <dbReference type="ARBA" id="ARBA00022618"/>
    </source>
</evidence>
<evidence type="ECO:0000256" key="5">
    <source>
        <dbReference type="ARBA" id="ARBA00022692"/>
    </source>
</evidence>
<evidence type="ECO:0000256" key="7">
    <source>
        <dbReference type="ARBA" id="ARBA00022989"/>
    </source>
</evidence>
<dbReference type="PIRSF" id="PIRSF006318">
    <property type="entry name" value="YhcB"/>
    <property type="match status" value="1"/>
</dbReference>
<keyword evidence="13" id="KW-0175">Coiled coil</keyword>
<evidence type="ECO:0000256" key="14">
    <source>
        <dbReference type="SAM" id="MobiDB-lite"/>
    </source>
</evidence>
<accession>A0A2M8S5U3</accession>
<evidence type="ECO:0000313" key="17">
    <source>
        <dbReference type="Proteomes" id="UP000229329"/>
    </source>
</evidence>
<dbReference type="GO" id="GO:0005886">
    <property type="term" value="C:plasma membrane"/>
    <property type="evidence" value="ECO:0007669"/>
    <property type="project" value="UniProtKB-SubCell"/>
</dbReference>
<gene>
    <name evidence="16" type="ORF">CVP05_01650</name>
</gene>
<organism evidence="16 17">
    <name type="scientific">Conservatibacter flavescens</name>
    <dbReference type="NCBI Taxonomy" id="28161"/>
    <lineage>
        <taxon>Bacteria</taxon>
        <taxon>Pseudomonadati</taxon>
        <taxon>Pseudomonadota</taxon>
        <taxon>Gammaproteobacteria</taxon>
        <taxon>Pasteurellales</taxon>
        <taxon>Pasteurellaceae</taxon>
        <taxon>Conservatibacter</taxon>
    </lineage>
</organism>
<keyword evidence="3" id="KW-0997">Cell inner membrane</keyword>
<dbReference type="GO" id="GO:0008360">
    <property type="term" value="P:regulation of cell shape"/>
    <property type="evidence" value="ECO:0007669"/>
    <property type="project" value="UniProtKB-KW"/>
</dbReference>
<keyword evidence="2" id="KW-1003">Cell membrane</keyword>
<evidence type="ECO:0000256" key="2">
    <source>
        <dbReference type="ARBA" id="ARBA00022475"/>
    </source>
</evidence>
<evidence type="ECO:0000256" key="12">
    <source>
        <dbReference type="ARBA" id="ARBA00035727"/>
    </source>
</evidence>
<dbReference type="PANTHER" id="PTHR39579:SF1">
    <property type="entry name" value="INNER MEMBRANE PROTEIN YHCB"/>
    <property type="match status" value="1"/>
</dbReference>
<evidence type="ECO:0000256" key="6">
    <source>
        <dbReference type="ARBA" id="ARBA00022960"/>
    </source>
</evidence>
<evidence type="ECO:0000256" key="10">
    <source>
        <dbReference type="ARBA" id="ARBA00035657"/>
    </source>
</evidence>
<name>A0A2M8S5U3_9PAST</name>
<dbReference type="AlphaFoldDB" id="A0A2M8S5U3"/>
<sequence>MQNWTSEMWQIAGISLVVGVIIGYFLVRLTKGSVKKQLETENELKAVKEQVSNQKQELEKHFSESAELLKNLAQDYQKLYQHLASSSTKLLPNSEQQALFSQNLITNESQEASAETGEHINPARLEPKDYSEGSSGLLKAER</sequence>
<evidence type="ECO:0000256" key="1">
    <source>
        <dbReference type="ARBA" id="ARBA00004377"/>
    </source>
</evidence>
<dbReference type="EMBL" id="PHHA01000002">
    <property type="protein sequence ID" value="PJG86535.1"/>
    <property type="molecule type" value="Genomic_DNA"/>
</dbReference>
<dbReference type="GO" id="GO:0051301">
    <property type="term" value="P:cell division"/>
    <property type="evidence" value="ECO:0007669"/>
    <property type="project" value="UniProtKB-KW"/>
</dbReference>
<dbReference type="PANTHER" id="PTHR39579">
    <property type="entry name" value="INNER MEMBRANE PROTEIN YHCB"/>
    <property type="match status" value="1"/>
</dbReference>
<keyword evidence="9" id="KW-0131">Cell cycle</keyword>
<evidence type="ECO:0000313" key="16">
    <source>
        <dbReference type="EMBL" id="PJG86535.1"/>
    </source>
</evidence>
<keyword evidence="7 15" id="KW-1133">Transmembrane helix</keyword>
<dbReference type="Pfam" id="PF06295">
    <property type="entry name" value="ZapG-like"/>
    <property type="match status" value="1"/>
</dbReference>
<proteinExistence type="inferred from homology"/>
<feature type="region of interest" description="Disordered" evidence="14">
    <location>
        <begin position="108"/>
        <end position="142"/>
    </location>
</feature>
<evidence type="ECO:0000256" key="3">
    <source>
        <dbReference type="ARBA" id="ARBA00022519"/>
    </source>
</evidence>
<dbReference type="RefSeq" id="WP_100287810.1">
    <property type="nucleotide sequence ID" value="NZ_PHHA01000002.1"/>
</dbReference>